<evidence type="ECO:0000256" key="3">
    <source>
        <dbReference type="ARBA" id="ARBA00005315"/>
    </source>
</evidence>
<feature type="transmembrane region" description="Helical" evidence="12">
    <location>
        <begin position="438"/>
        <end position="453"/>
    </location>
</feature>
<evidence type="ECO:0000256" key="11">
    <source>
        <dbReference type="ARBA" id="ARBA00023180"/>
    </source>
</evidence>
<comment type="caution">
    <text evidence="14">The sequence shown here is derived from an EMBL/GenBank/DDBJ whole genome shotgun (WGS) entry which is preliminary data.</text>
</comment>
<keyword evidence="8 12" id="KW-0256">Endoplasmic reticulum</keyword>
<dbReference type="InterPro" id="IPR045687">
    <property type="entry name" value="PIGG/GPI7_C"/>
</dbReference>
<evidence type="ECO:0000259" key="13">
    <source>
        <dbReference type="Pfam" id="PF19316"/>
    </source>
</evidence>
<dbReference type="SUPFAM" id="SSF53649">
    <property type="entry name" value="Alkaline phosphatase-like"/>
    <property type="match status" value="1"/>
</dbReference>
<sequence length="802" mass="90096">MVFVVVDAMRSDFAFSEERSNMPFLHSLINDGEALPLTGHSTPPTVTLPRIKGLTTGSTPNFLDAILNIAEEDRSSTLAGQDSWLSQMRRINKRIHMLGDDTWQKLFPGMFEKTDGTQSFFVSDFTEVDNNVTRHIDSELASPTDWDVLILHYLGLDHIGHKGGPDSVFMPTKQKEMDDIVKKIYQQVNDDTLVVLLGDHGMNEAGNHGGSSHGETSAAMALLSRKFKPLGFKFKSPIPSPEDLTFYRRIQQADIVPTLAGLFGFPIPLNSLGVFLPELLNLWKSERDQRAILEQNAFQLANILSKTYSEEFSGPLSADSQMFCESQQDFTLDSDIELMKCLWWKICTEDAADVSTDLLYRFLYNAQDVLGKASSNYKESDMCKALVMLLVASVLSVLYFVVGLAGVSAPLKCVLIILSSVYCASMFGSSLVEEEHHFWYWGATGWVAWSYIIDSRKRFKNGTNWVICLILVRIIRSWNQTGQKYAGAPDIAKYLELEENSTILWSLIGIYYGSLLERVWKNSFSNVNRMAGFVFSFMTVVSSLAFKMNMAYHSGEAVPKIVEKFLIPMDQQHPEKLISLARMSFLSVGVSMLYQLLSLKRPLTSLSYLLEVFLVTQSRTRNIPIFILFNLMRTYVRRNVRDVTTTAIFILILQHVSFFALGNSNSMASIDLANAYNGVSSYNIAIVGILTFLSNWVGPIYWSFSGLAIIMESETLKNKMKDSNKELSDENLSRKNILTTKIIVTQLFFSVASAGIMGACLALKHHLFIWTVFSPKLLYAASWVILQHGLIDTILSTVLSPL</sequence>
<evidence type="ECO:0000313" key="15">
    <source>
        <dbReference type="Proteomes" id="UP000761534"/>
    </source>
</evidence>
<dbReference type="CDD" id="cd16024">
    <property type="entry name" value="GPI_EPT_2"/>
    <property type="match status" value="1"/>
</dbReference>
<dbReference type="GO" id="GO:0051267">
    <property type="term" value="F:CP2 mannose-ethanolamine phosphotransferase activity"/>
    <property type="evidence" value="ECO:0007669"/>
    <property type="project" value="TreeGrafter"/>
</dbReference>
<comment type="pathway">
    <text evidence="2 12">Glycolipid biosynthesis; glycosylphosphatidylinositol-anchor biosynthesis.</text>
</comment>
<dbReference type="InterPro" id="IPR037674">
    <property type="entry name" value="PIG-G_N"/>
</dbReference>
<feature type="transmembrane region" description="Helical" evidence="12">
    <location>
        <begin position="414"/>
        <end position="432"/>
    </location>
</feature>
<dbReference type="EMBL" id="SWFS01000179">
    <property type="protein sequence ID" value="KAA8915279.1"/>
    <property type="molecule type" value="Genomic_DNA"/>
</dbReference>
<dbReference type="Pfam" id="PF01663">
    <property type="entry name" value="Phosphodiest"/>
    <property type="match status" value="1"/>
</dbReference>
<reference evidence="14" key="1">
    <citation type="journal article" date="2019" name="G3 (Bethesda)">
        <title>Genome Assemblies of Two Rare Opportunistic Yeast Pathogens: Diutina rugosa (syn. Candida rugosa) and Trichomonascus ciferrii (syn. Candida ciferrii).</title>
        <authorList>
            <person name="Mixao V."/>
            <person name="Saus E."/>
            <person name="Hansen A.P."/>
            <person name="Lass-Florl C."/>
            <person name="Gabaldon T."/>
        </authorList>
    </citation>
    <scope>NUCLEOTIDE SEQUENCE</scope>
    <source>
        <strain evidence="14">CBS 4856</strain>
    </source>
</reference>
<dbReference type="OrthoDB" id="272139at2759"/>
<feature type="transmembrane region" description="Helical" evidence="12">
    <location>
        <begin position="385"/>
        <end position="407"/>
    </location>
</feature>
<protein>
    <recommendedName>
        <fullName evidence="4 12">GPI ethanolamine phosphate transferase 2</fullName>
    </recommendedName>
</protein>
<evidence type="ECO:0000256" key="5">
    <source>
        <dbReference type="ARBA" id="ARBA00022502"/>
    </source>
</evidence>
<dbReference type="Proteomes" id="UP000761534">
    <property type="component" value="Unassembled WGS sequence"/>
</dbReference>
<evidence type="ECO:0000256" key="6">
    <source>
        <dbReference type="ARBA" id="ARBA00022679"/>
    </source>
</evidence>
<feature type="transmembrane region" description="Helical" evidence="12">
    <location>
        <begin position="643"/>
        <end position="662"/>
    </location>
</feature>
<dbReference type="InterPro" id="IPR017850">
    <property type="entry name" value="Alkaline_phosphatase_core_sf"/>
</dbReference>
<evidence type="ECO:0000313" key="14">
    <source>
        <dbReference type="EMBL" id="KAA8915279.1"/>
    </source>
</evidence>
<keyword evidence="7 12" id="KW-0812">Transmembrane</keyword>
<accession>A0A642V6E4</accession>
<dbReference type="AlphaFoldDB" id="A0A642V6E4"/>
<keyword evidence="11" id="KW-0325">Glycoprotein</keyword>
<organism evidence="14 15">
    <name type="scientific">Trichomonascus ciferrii</name>
    <dbReference type="NCBI Taxonomy" id="44093"/>
    <lineage>
        <taxon>Eukaryota</taxon>
        <taxon>Fungi</taxon>
        <taxon>Dikarya</taxon>
        <taxon>Ascomycota</taxon>
        <taxon>Saccharomycotina</taxon>
        <taxon>Dipodascomycetes</taxon>
        <taxon>Dipodascales</taxon>
        <taxon>Trichomonascaceae</taxon>
        <taxon>Trichomonascus</taxon>
        <taxon>Trichomonascus ciferrii complex</taxon>
    </lineage>
</organism>
<keyword evidence="5 12" id="KW-0337">GPI-anchor biosynthesis</keyword>
<feature type="domain" description="GPI ethanolamine phosphate transferase 2 C-terminal" evidence="13">
    <location>
        <begin position="375"/>
        <end position="799"/>
    </location>
</feature>
<dbReference type="Pfam" id="PF19316">
    <property type="entry name" value="PIGO_PIGG"/>
    <property type="match status" value="1"/>
</dbReference>
<dbReference type="VEuPathDB" id="FungiDB:TRICI_002636"/>
<dbReference type="Gene3D" id="3.40.720.10">
    <property type="entry name" value="Alkaline Phosphatase, subunit A"/>
    <property type="match status" value="2"/>
</dbReference>
<evidence type="ECO:0000256" key="1">
    <source>
        <dbReference type="ARBA" id="ARBA00004477"/>
    </source>
</evidence>
<keyword evidence="15" id="KW-1185">Reference proteome</keyword>
<proteinExistence type="inferred from homology"/>
<dbReference type="PANTHER" id="PTHR23072">
    <property type="entry name" value="PHOSPHATIDYLINOSITOL GLYCAN-RELATED"/>
    <property type="match status" value="1"/>
</dbReference>
<keyword evidence="6 12" id="KW-0808">Transferase</keyword>
<evidence type="ECO:0000256" key="8">
    <source>
        <dbReference type="ARBA" id="ARBA00022824"/>
    </source>
</evidence>
<keyword evidence="9 12" id="KW-1133">Transmembrane helix</keyword>
<comment type="function">
    <text evidence="12">Ethanolamine phosphate transferase involved in glycosylphosphatidylinositol-anchor biosynthesis. Transfers ethanolamine phosphate to the GPI second mannose.</text>
</comment>
<gene>
    <name evidence="14" type="ORF">TRICI_002636</name>
</gene>
<evidence type="ECO:0000256" key="12">
    <source>
        <dbReference type="RuleBase" id="RU367106"/>
    </source>
</evidence>
<evidence type="ECO:0000256" key="2">
    <source>
        <dbReference type="ARBA" id="ARBA00004687"/>
    </source>
</evidence>
<comment type="caution">
    <text evidence="12">Lacks conserved residue(s) required for the propagation of feature annotation.</text>
</comment>
<dbReference type="InterPro" id="IPR039527">
    <property type="entry name" value="PIGG/GPI7"/>
</dbReference>
<dbReference type="GO" id="GO:0006506">
    <property type="term" value="P:GPI anchor biosynthetic process"/>
    <property type="evidence" value="ECO:0007669"/>
    <property type="project" value="UniProtKB-UniPathway"/>
</dbReference>
<feature type="transmembrane region" description="Helical" evidence="12">
    <location>
        <begin position="682"/>
        <end position="711"/>
    </location>
</feature>
<dbReference type="InterPro" id="IPR002591">
    <property type="entry name" value="Phosphodiest/P_Trfase"/>
</dbReference>
<comment type="subcellular location">
    <subcellularLocation>
        <location evidence="1 12">Endoplasmic reticulum membrane</location>
        <topology evidence="1 12">Multi-pass membrane protein</topology>
    </subcellularLocation>
</comment>
<evidence type="ECO:0000256" key="7">
    <source>
        <dbReference type="ARBA" id="ARBA00022692"/>
    </source>
</evidence>
<feature type="transmembrane region" description="Helical" evidence="12">
    <location>
        <begin position="742"/>
        <end position="765"/>
    </location>
</feature>
<keyword evidence="10 12" id="KW-0472">Membrane</keyword>
<evidence type="ECO:0000256" key="4">
    <source>
        <dbReference type="ARBA" id="ARBA00020830"/>
    </source>
</evidence>
<evidence type="ECO:0000256" key="9">
    <source>
        <dbReference type="ARBA" id="ARBA00022989"/>
    </source>
</evidence>
<comment type="similarity">
    <text evidence="3 12">Belongs to the PIGG/PIGN/PIGO family. PIGG subfamily.</text>
</comment>
<dbReference type="PANTHER" id="PTHR23072:SF0">
    <property type="entry name" value="GPI ETHANOLAMINE PHOSPHATE TRANSFERASE 2"/>
    <property type="match status" value="1"/>
</dbReference>
<dbReference type="GO" id="GO:0005789">
    <property type="term" value="C:endoplasmic reticulum membrane"/>
    <property type="evidence" value="ECO:0007669"/>
    <property type="project" value="UniProtKB-SubCell"/>
</dbReference>
<name>A0A642V6E4_9ASCO</name>
<evidence type="ECO:0000256" key="10">
    <source>
        <dbReference type="ARBA" id="ARBA00023136"/>
    </source>
</evidence>
<dbReference type="UniPathway" id="UPA00196"/>